<dbReference type="Pfam" id="PF08239">
    <property type="entry name" value="SH3_3"/>
    <property type="match status" value="2"/>
</dbReference>
<dbReference type="InterPro" id="IPR003646">
    <property type="entry name" value="SH3-like_bac-type"/>
</dbReference>
<feature type="compositionally biased region" description="Pro residues" evidence="3">
    <location>
        <begin position="167"/>
        <end position="184"/>
    </location>
</feature>
<feature type="domain" description="SH3b" evidence="5">
    <location>
        <begin position="26"/>
        <end position="89"/>
    </location>
</feature>
<dbReference type="RefSeq" id="WP_007201430.1">
    <property type="nucleotide sequence ID" value="NZ_AKKV01000022.1"/>
</dbReference>
<dbReference type="InterPro" id="IPR002508">
    <property type="entry name" value="MurNAc-LAA_cat"/>
</dbReference>
<dbReference type="GO" id="GO:0008745">
    <property type="term" value="F:N-acetylmuramoyl-L-alanine amidase activity"/>
    <property type="evidence" value="ECO:0007669"/>
    <property type="project" value="InterPro"/>
</dbReference>
<dbReference type="PATRIC" id="fig|1196324.3.peg.1359"/>
<feature type="region of interest" description="Disordered" evidence="3">
    <location>
        <begin position="166"/>
        <end position="186"/>
    </location>
</feature>
<name>I8J3B9_9BACL</name>
<feature type="domain" description="SH3b" evidence="5">
    <location>
        <begin position="102"/>
        <end position="164"/>
    </location>
</feature>
<dbReference type="eggNOG" id="COG0860">
    <property type="taxonomic scope" value="Bacteria"/>
</dbReference>
<evidence type="ECO:0000256" key="1">
    <source>
        <dbReference type="ARBA" id="ARBA00022801"/>
    </source>
</evidence>
<dbReference type="InterPro" id="IPR036028">
    <property type="entry name" value="SH3-like_dom_sf"/>
</dbReference>
<keyword evidence="1" id="KW-0378">Hydrolase</keyword>
<dbReference type="Pfam" id="PF01520">
    <property type="entry name" value="Amidase_3"/>
    <property type="match status" value="1"/>
</dbReference>
<keyword evidence="7" id="KW-1185">Reference proteome</keyword>
<organism evidence="6 7">
    <name type="scientific">Fictibacillus macauensis ZFHKF-1</name>
    <dbReference type="NCBI Taxonomy" id="1196324"/>
    <lineage>
        <taxon>Bacteria</taxon>
        <taxon>Bacillati</taxon>
        <taxon>Bacillota</taxon>
        <taxon>Bacilli</taxon>
        <taxon>Bacillales</taxon>
        <taxon>Fictibacillaceae</taxon>
        <taxon>Fictibacillus</taxon>
    </lineage>
</organism>
<evidence type="ECO:0000256" key="2">
    <source>
        <dbReference type="ARBA" id="ARBA00023316"/>
    </source>
</evidence>
<evidence type="ECO:0000256" key="3">
    <source>
        <dbReference type="SAM" id="MobiDB-lite"/>
    </source>
</evidence>
<dbReference type="AlphaFoldDB" id="I8J3B9"/>
<sequence length="370" mass="39847">MNRKATVFIASSLVASSVLSLGQVAQAAQKKSEVSNLNVRTTPSLKGKVLTRLQKGAVVSVLSVKGAWTYVSFGKMKGYVYSKYLTSVTTVKKPHKSHTKQEVKGTVQAEWLTVRQTDSASAKAIDYLKKGKIVTIVEKAGSWYKVKYDQKTGYVNGSYIKLVGVTTPPPPPPKPDVPPKPTPPKSLAGKIIVIDPGHGNQRPGSMGNGLVEKNLNWTVSQKVQAYLNREGAEVILTRDGDSDCEGNGSLDADLRCRADVAKDNHADAFISIHTNSASSNAMGAESFYYQGTSSSLAEAVLNSYVAETGLIKRRANFGNLAVLRYNTVPSTLLELGFLSNPLEATTMKTAVFQDQAARGIVKGIQVYFGK</sequence>
<dbReference type="SUPFAM" id="SSF50044">
    <property type="entry name" value="SH3-domain"/>
    <property type="match status" value="1"/>
</dbReference>
<evidence type="ECO:0000259" key="5">
    <source>
        <dbReference type="PROSITE" id="PS51781"/>
    </source>
</evidence>
<dbReference type="CDD" id="cd02696">
    <property type="entry name" value="MurNAc-LAA"/>
    <property type="match status" value="1"/>
</dbReference>
<keyword evidence="4" id="KW-0732">Signal</keyword>
<keyword evidence="2" id="KW-0961">Cell wall biogenesis/degradation</keyword>
<evidence type="ECO:0000313" key="6">
    <source>
        <dbReference type="EMBL" id="EIT86261.1"/>
    </source>
</evidence>
<feature type="chain" id="PRO_5003713672" evidence="4">
    <location>
        <begin position="28"/>
        <end position="370"/>
    </location>
</feature>
<comment type="caution">
    <text evidence="6">The sequence shown here is derived from an EMBL/GenBank/DDBJ whole genome shotgun (WGS) entry which is preliminary data.</text>
</comment>
<dbReference type="InterPro" id="IPR050695">
    <property type="entry name" value="N-acetylmuramoyl_amidase_3"/>
</dbReference>
<evidence type="ECO:0000256" key="4">
    <source>
        <dbReference type="SAM" id="SignalP"/>
    </source>
</evidence>
<dbReference type="SMART" id="SM00287">
    <property type="entry name" value="SH3b"/>
    <property type="match status" value="2"/>
</dbReference>
<dbReference type="PANTHER" id="PTHR30404:SF0">
    <property type="entry name" value="N-ACETYLMURAMOYL-L-ALANINE AMIDASE AMIC"/>
    <property type="match status" value="1"/>
</dbReference>
<dbReference type="STRING" id="1196324.A374_06666"/>
<proteinExistence type="predicted"/>
<dbReference type="Gene3D" id="2.30.30.40">
    <property type="entry name" value="SH3 Domains"/>
    <property type="match status" value="2"/>
</dbReference>
<dbReference type="Proteomes" id="UP000004080">
    <property type="component" value="Unassembled WGS sequence"/>
</dbReference>
<dbReference type="SMART" id="SM00646">
    <property type="entry name" value="Ami_3"/>
    <property type="match status" value="1"/>
</dbReference>
<dbReference type="GO" id="GO:0071555">
    <property type="term" value="P:cell wall organization"/>
    <property type="evidence" value="ECO:0007669"/>
    <property type="project" value="UniProtKB-KW"/>
</dbReference>
<feature type="signal peptide" evidence="4">
    <location>
        <begin position="1"/>
        <end position="27"/>
    </location>
</feature>
<dbReference type="GO" id="GO:0030288">
    <property type="term" value="C:outer membrane-bounded periplasmic space"/>
    <property type="evidence" value="ECO:0007669"/>
    <property type="project" value="TreeGrafter"/>
</dbReference>
<dbReference type="PROSITE" id="PS51781">
    <property type="entry name" value="SH3B"/>
    <property type="match status" value="2"/>
</dbReference>
<reference evidence="6 7" key="1">
    <citation type="journal article" date="2012" name="J. Bacteriol.">
        <title>Genome of Bacillus macauensis ZFHKF-1, a Long-Chain-Forming Bacterium.</title>
        <authorList>
            <person name="Cai L."/>
            <person name="Zhang T."/>
        </authorList>
    </citation>
    <scope>NUCLEOTIDE SEQUENCE [LARGE SCALE GENOMIC DNA]</scope>
    <source>
        <strain evidence="6 7">ZFHKF-1</strain>
    </source>
</reference>
<dbReference type="PANTHER" id="PTHR30404">
    <property type="entry name" value="N-ACETYLMURAMOYL-L-ALANINE AMIDASE"/>
    <property type="match status" value="1"/>
</dbReference>
<gene>
    <name evidence="6" type="ORF">A374_06666</name>
</gene>
<accession>I8J3B9</accession>
<dbReference type="Gene3D" id="3.40.630.40">
    <property type="entry name" value="Zn-dependent exopeptidases"/>
    <property type="match status" value="1"/>
</dbReference>
<evidence type="ECO:0000313" key="7">
    <source>
        <dbReference type="Proteomes" id="UP000004080"/>
    </source>
</evidence>
<dbReference type="EMBL" id="AKKV01000022">
    <property type="protein sequence ID" value="EIT86261.1"/>
    <property type="molecule type" value="Genomic_DNA"/>
</dbReference>
<dbReference type="GO" id="GO:0009253">
    <property type="term" value="P:peptidoglycan catabolic process"/>
    <property type="evidence" value="ECO:0007669"/>
    <property type="project" value="InterPro"/>
</dbReference>
<dbReference type="SUPFAM" id="SSF53187">
    <property type="entry name" value="Zn-dependent exopeptidases"/>
    <property type="match status" value="1"/>
</dbReference>
<protein>
    <submittedName>
        <fullName evidence="6">N-acetylmuramoyl-L-alanine amidase</fullName>
    </submittedName>
</protein>